<protein>
    <submittedName>
        <fullName evidence="2">Uncharacterized protein</fullName>
    </submittedName>
</protein>
<dbReference type="EMBL" id="KN817697">
    <property type="protein sequence ID" value="KJA14044.1"/>
    <property type="molecule type" value="Genomic_DNA"/>
</dbReference>
<accession>A0A0D2N4B1</accession>
<evidence type="ECO:0000256" key="1">
    <source>
        <dbReference type="SAM" id="MobiDB-lite"/>
    </source>
</evidence>
<keyword evidence="3" id="KW-1185">Reference proteome</keyword>
<dbReference type="AlphaFoldDB" id="A0A0D2N4B1"/>
<name>A0A0D2N4B1_HYPSF</name>
<reference evidence="3" key="1">
    <citation type="submission" date="2014-04" db="EMBL/GenBank/DDBJ databases">
        <title>Evolutionary Origins and Diversification of the Mycorrhizal Mutualists.</title>
        <authorList>
            <consortium name="DOE Joint Genome Institute"/>
            <consortium name="Mycorrhizal Genomics Consortium"/>
            <person name="Kohler A."/>
            <person name="Kuo A."/>
            <person name="Nagy L.G."/>
            <person name="Floudas D."/>
            <person name="Copeland A."/>
            <person name="Barry K.W."/>
            <person name="Cichocki N."/>
            <person name="Veneault-Fourrey C."/>
            <person name="LaButti K."/>
            <person name="Lindquist E.A."/>
            <person name="Lipzen A."/>
            <person name="Lundell T."/>
            <person name="Morin E."/>
            <person name="Murat C."/>
            <person name="Riley R."/>
            <person name="Ohm R."/>
            <person name="Sun H."/>
            <person name="Tunlid A."/>
            <person name="Henrissat B."/>
            <person name="Grigoriev I.V."/>
            <person name="Hibbett D.S."/>
            <person name="Martin F."/>
        </authorList>
    </citation>
    <scope>NUCLEOTIDE SEQUENCE [LARGE SCALE GENOMIC DNA]</scope>
    <source>
        <strain evidence="3">FD-334 SS-4</strain>
    </source>
</reference>
<feature type="compositionally biased region" description="Polar residues" evidence="1">
    <location>
        <begin position="1"/>
        <end position="11"/>
    </location>
</feature>
<evidence type="ECO:0000313" key="3">
    <source>
        <dbReference type="Proteomes" id="UP000054270"/>
    </source>
</evidence>
<evidence type="ECO:0000313" key="2">
    <source>
        <dbReference type="EMBL" id="KJA14044.1"/>
    </source>
</evidence>
<feature type="region of interest" description="Disordered" evidence="1">
    <location>
        <begin position="1"/>
        <end position="42"/>
    </location>
</feature>
<organism evidence="2 3">
    <name type="scientific">Hypholoma sublateritium (strain FD-334 SS-4)</name>
    <dbReference type="NCBI Taxonomy" id="945553"/>
    <lineage>
        <taxon>Eukaryota</taxon>
        <taxon>Fungi</taxon>
        <taxon>Dikarya</taxon>
        <taxon>Basidiomycota</taxon>
        <taxon>Agaricomycotina</taxon>
        <taxon>Agaricomycetes</taxon>
        <taxon>Agaricomycetidae</taxon>
        <taxon>Agaricales</taxon>
        <taxon>Agaricineae</taxon>
        <taxon>Strophariaceae</taxon>
        <taxon>Hypholoma</taxon>
    </lineage>
</organism>
<proteinExistence type="predicted"/>
<feature type="compositionally biased region" description="Pro residues" evidence="1">
    <location>
        <begin position="21"/>
        <end position="38"/>
    </location>
</feature>
<dbReference type="Proteomes" id="UP000054270">
    <property type="component" value="Unassembled WGS sequence"/>
</dbReference>
<gene>
    <name evidence="2" type="ORF">HYPSUDRAFT_209028</name>
</gene>
<sequence length="135" mass="14808">MATPSSSTNTIEPAMLTPDPMQLPPPPPPPPPTPPHGQEPPASMLAINIAEEVEVLLLTSGLDIQKLVTYIVKSNEVIHIQQDVIFRLQHEITKLNNVLGQYRAITQPPTPLQVVYSPQHAGLHREGAIFFNNSQ</sequence>